<dbReference type="PROSITE" id="PS51375">
    <property type="entry name" value="PPR"/>
    <property type="match status" value="5"/>
</dbReference>
<dbReference type="PaxDb" id="3708-A0A078HNB1"/>
<feature type="compositionally biased region" description="Basic and acidic residues" evidence="3">
    <location>
        <begin position="37"/>
        <end position="49"/>
    </location>
</feature>
<feature type="repeat" description="PPR" evidence="2">
    <location>
        <begin position="388"/>
        <end position="422"/>
    </location>
</feature>
<feature type="domain" description="PROP1-like PPR" evidence="4">
    <location>
        <begin position="444"/>
        <end position="571"/>
    </location>
</feature>
<reference evidence="5 6" key="1">
    <citation type="journal article" date="2014" name="Science">
        <title>Plant genetics. Early allopolyploid evolution in the post-Neolithic Brassica napus oilseed genome.</title>
        <authorList>
            <person name="Chalhoub B."/>
            <person name="Denoeud F."/>
            <person name="Liu S."/>
            <person name="Parkin I.A."/>
            <person name="Tang H."/>
            <person name="Wang X."/>
            <person name="Chiquet J."/>
            <person name="Belcram H."/>
            <person name="Tong C."/>
            <person name="Samans B."/>
            <person name="Correa M."/>
            <person name="Da Silva C."/>
            <person name="Just J."/>
            <person name="Falentin C."/>
            <person name="Koh C.S."/>
            <person name="Le Clainche I."/>
            <person name="Bernard M."/>
            <person name="Bento P."/>
            <person name="Noel B."/>
            <person name="Labadie K."/>
            <person name="Alberti A."/>
            <person name="Charles M."/>
            <person name="Arnaud D."/>
            <person name="Guo H."/>
            <person name="Daviaud C."/>
            <person name="Alamery S."/>
            <person name="Jabbari K."/>
            <person name="Zhao M."/>
            <person name="Edger P.P."/>
            <person name="Chelaifa H."/>
            <person name="Tack D."/>
            <person name="Lassalle G."/>
            <person name="Mestiri I."/>
            <person name="Schnel N."/>
            <person name="Le Paslier M.C."/>
            <person name="Fan G."/>
            <person name="Renault V."/>
            <person name="Bayer P.E."/>
            <person name="Golicz A.A."/>
            <person name="Manoli S."/>
            <person name="Lee T.H."/>
            <person name="Thi V.H."/>
            <person name="Chalabi S."/>
            <person name="Hu Q."/>
            <person name="Fan C."/>
            <person name="Tollenaere R."/>
            <person name="Lu Y."/>
            <person name="Battail C."/>
            <person name="Shen J."/>
            <person name="Sidebottom C.H."/>
            <person name="Wang X."/>
            <person name="Canaguier A."/>
            <person name="Chauveau A."/>
            <person name="Berard A."/>
            <person name="Deniot G."/>
            <person name="Guan M."/>
            <person name="Liu Z."/>
            <person name="Sun F."/>
            <person name="Lim Y.P."/>
            <person name="Lyons E."/>
            <person name="Town C.D."/>
            <person name="Bancroft I."/>
            <person name="Wang X."/>
            <person name="Meng J."/>
            <person name="Ma J."/>
            <person name="Pires J.C."/>
            <person name="King G.J."/>
            <person name="Brunel D."/>
            <person name="Delourme R."/>
            <person name="Renard M."/>
            <person name="Aury J.M."/>
            <person name="Adams K.L."/>
            <person name="Batley J."/>
            <person name="Snowdon R.J."/>
            <person name="Tost J."/>
            <person name="Edwards D."/>
            <person name="Zhou Y."/>
            <person name="Hua W."/>
            <person name="Sharpe A.G."/>
            <person name="Paterson A.H."/>
            <person name="Guan C."/>
            <person name="Wincker P."/>
        </authorList>
    </citation>
    <scope>NUCLEOTIDE SEQUENCE [LARGE SCALE GENOMIC DNA]</scope>
    <source>
        <strain evidence="6">cv. Darmor-bzh</strain>
    </source>
</reference>
<dbReference type="NCBIfam" id="TIGR00756">
    <property type="entry name" value="PPR"/>
    <property type="match status" value="5"/>
</dbReference>
<organism evidence="5 6">
    <name type="scientific">Brassica napus</name>
    <name type="common">Rape</name>
    <dbReference type="NCBI Taxonomy" id="3708"/>
    <lineage>
        <taxon>Eukaryota</taxon>
        <taxon>Viridiplantae</taxon>
        <taxon>Streptophyta</taxon>
        <taxon>Embryophyta</taxon>
        <taxon>Tracheophyta</taxon>
        <taxon>Spermatophyta</taxon>
        <taxon>Magnoliopsida</taxon>
        <taxon>eudicotyledons</taxon>
        <taxon>Gunneridae</taxon>
        <taxon>Pentapetalae</taxon>
        <taxon>rosids</taxon>
        <taxon>malvids</taxon>
        <taxon>Brassicales</taxon>
        <taxon>Brassicaceae</taxon>
        <taxon>Brassiceae</taxon>
        <taxon>Brassica</taxon>
    </lineage>
</organism>
<dbReference type="Pfam" id="PF17177">
    <property type="entry name" value="PPR_long"/>
    <property type="match status" value="1"/>
</dbReference>
<gene>
    <name evidence="5" type="primary">BnaC05g15150D</name>
    <name evidence="5" type="ORF">GSBRNA2T00067821001</name>
</gene>
<dbReference type="AlphaFoldDB" id="A0A078HNB1"/>
<proteinExistence type="predicted"/>
<dbReference type="EMBL" id="LK032446">
    <property type="protein sequence ID" value="CDY39372.1"/>
    <property type="molecule type" value="Genomic_DNA"/>
</dbReference>
<feature type="repeat" description="PPR" evidence="2">
    <location>
        <begin position="423"/>
        <end position="457"/>
    </location>
</feature>
<dbReference type="Gene3D" id="1.25.40.10">
    <property type="entry name" value="Tetratricopeptide repeat domain"/>
    <property type="match status" value="2"/>
</dbReference>
<evidence type="ECO:0000256" key="1">
    <source>
        <dbReference type="ARBA" id="ARBA00022737"/>
    </source>
</evidence>
<evidence type="ECO:0000313" key="6">
    <source>
        <dbReference type="Proteomes" id="UP000028999"/>
    </source>
</evidence>
<feature type="repeat" description="PPR" evidence="2">
    <location>
        <begin position="490"/>
        <end position="524"/>
    </location>
</feature>
<feature type="repeat" description="PPR" evidence="2">
    <location>
        <begin position="353"/>
        <end position="387"/>
    </location>
</feature>
<dbReference type="InterPro" id="IPR011990">
    <property type="entry name" value="TPR-like_helical_dom_sf"/>
</dbReference>
<dbReference type="InterPro" id="IPR033443">
    <property type="entry name" value="PROP1-like_PPR_dom"/>
</dbReference>
<dbReference type="InterPro" id="IPR002885">
    <property type="entry name" value="PPR_rpt"/>
</dbReference>
<evidence type="ECO:0000256" key="3">
    <source>
        <dbReference type="SAM" id="MobiDB-lite"/>
    </source>
</evidence>
<dbReference type="PANTHER" id="PTHR46862">
    <property type="entry name" value="OS07G0661900 PROTEIN"/>
    <property type="match status" value="1"/>
</dbReference>
<keyword evidence="6" id="KW-1185">Reference proteome</keyword>
<dbReference type="STRING" id="3708.A0A078HNB1"/>
<name>A0A078HNB1_BRANA</name>
<feature type="compositionally biased region" description="Acidic residues" evidence="3">
    <location>
        <begin position="77"/>
        <end position="86"/>
    </location>
</feature>
<protein>
    <submittedName>
        <fullName evidence="5">BnaC05g15150D protein</fullName>
    </submittedName>
</protein>
<dbReference type="Proteomes" id="UP000028999">
    <property type="component" value="Unassembled WGS sequence"/>
</dbReference>
<dbReference type="Gramene" id="CDY39372">
    <property type="protein sequence ID" value="CDY39372"/>
    <property type="gene ID" value="GSBRNA2T00067821001"/>
</dbReference>
<feature type="repeat" description="PPR" evidence="2">
    <location>
        <begin position="560"/>
        <end position="594"/>
    </location>
</feature>
<keyword evidence="1" id="KW-0677">Repeat</keyword>
<evidence type="ECO:0000256" key="2">
    <source>
        <dbReference type="PROSITE-ProRule" id="PRU00708"/>
    </source>
</evidence>
<feature type="region of interest" description="Disordered" evidence="3">
    <location>
        <begin position="16"/>
        <end position="86"/>
    </location>
</feature>
<evidence type="ECO:0000259" key="4">
    <source>
        <dbReference type="Pfam" id="PF17177"/>
    </source>
</evidence>
<sequence length="687" mass="78282">MKSLLLSRQAIRRISLSSSKPQPFRRNFSAATPSISRSDRHLRSYDEPIPRPVSSSLTRHFHSTRESRLTASSQIHDEDEEEEDGTTNEFLSRFVWIMRGKVSEAFPDSDKKMVDGMLLLIVEKVGGSSSSAAPPPSPSSEFSDDLWATIWEVSNTVLKDMYKERKKEKMKVYVQSPEVMEMCRFAGEIGIRGDLLRELRFTWARDKMEEAEFNESLEQMRDLDTSIRDSETMADEEGEDVSVRKGKFKYKIYGLELSDPKWGEVADKIHEAEEEADWREAKPVTGKCKLVMEKLESLEEKDDPSGLIAEWVELLEPQRVDWIALLDQLREANTNAYLKVAEHVLEDKSFRASISDYSKLIHFHAKENHTEDVERILKKMSQNGIFPDISIATALIHLYSKSGNLERATEAFESLKSYGLRPDNKIYTSMIMGYVNAGKPKLGERLMRDMEARDMKCSDEVYMAMLRAFAQTGDADGAAGIFNSMQDTNCFEAYGLLVEAYGRAGKADKAKINFDQMRTRGFKPDDKCIANMIRAYKRENSLDKALRLLLQLEKDGIEIGVITYTVLVDWMATLGLIEEAEQLLVKISQLGEAPPFELQVSLCYMYSTARNEKKTLQALGVLEAKRDQMGPNEFERVITGLKTGGFEKDARRMFKHMEARKFLPSDRLKIDMGASPSFGSGFNRVRR</sequence>
<accession>A0A078HNB1</accession>
<dbReference type="OMA" id="FHAKENH"/>
<dbReference type="PANTHER" id="PTHR46862:SF2">
    <property type="entry name" value="OS02G0611400 PROTEIN"/>
    <property type="match status" value="1"/>
</dbReference>
<dbReference type="Pfam" id="PF13812">
    <property type="entry name" value="PPR_3"/>
    <property type="match status" value="1"/>
</dbReference>
<evidence type="ECO:0000313" key="5">
    <source>
        <dbReference type="EMBL" id="CDY39372.1"/>
    </source>
</evidence>